<reference evidence="1" key="2">
    <citation type="journal article" date="2022" name="Microb. Genom.">
        <title>A chromosome-scale genome assembly of the tomato pathogen Cladosporium fulvum reveals a compartmentalized genome architecture and the presence of a dispensable chromosome.</title>
        <authorList>
            <person name="Zaccaron A.Z."/>
            <person name="Chen L.H."/>
            <person name="Samaras A."/>
            <person name="Stergiopoulos I."/>
        </authorList>
    </citation>
    <scope>NUCLEOTIDE SEQUENCE</scope>
    <source>
        <strain evidence="1">Race5_Kim</strain>
    </source>
</reference>
<dbReference type="RefSeq" id="XP_047765319.1">
    <property type="nucleotide sequence ID" value="XM_047910532.1"/>
</dbReference>
<evidence type="ECO:0000313" key="1">
    <source>
        <dbReference type="EMBL" id="UJO20953.1"/>
    </source>
</evidence>
<protein>
    <submittedName>
        <fullName evidence="1">Uncharacterized protein</fullName>
    </submittedName>
</protein>
<organism evidence="1 2">
    <name type="scientific">Passalora fulva</name>
    <name type="common">Tomato leaf mold</name>
    <name type="synonym">Cladosporium fulvum</name>
    <dbReference type="NCBI Taxonomy" id="5499"/>
    <lineage>
        <taxon>Eukaryota</taxon>
        <taxon>Fungi</taxon>
        <taxon>Dikarya</taxon>
        <taxon>Ascomycota</taxon>
        <taxon>Pezizomycotina</taxon>
        <taxon>Dothideomycetes</taxon>
        <taxon>Dothideomycetidae</taxon>
        <taxon>Mycosphaerellales</taxon>
        <taxon>Mycosphaerellaceae</taxon>
        <taxon>Fulvia</taxon>
    </lineage>
</organism>
<proteinExistence type="predicted"/>
<name>A0A9Q8PEF4_PASFU</name>
<dbReference type="AlphaFoldDB" id="A0A9Q8PEF4"/>
<dbReference type="GeneID" id="71991262"/>
<reference evidence="1" key="1">
    <citation type="submission" date="2021-12" db="EMBL/GenBank/DDBJ databases">
        <authorList>
            <person name="Zaccaron A."/>
            <person name="Stergiopoulos I."/>
        </authorList>
    </citation>
    <scope>NUCLEOTIDE SEQUENCE</scope>
    <source>
        <strain evidence="1">Race5_Kim</strain>
    </source>
</reference>
<dbReference type="Proteomes" id="UP000756132">
    <property type="component" value="Chromosome 8"/>
</dbReference>
<gene>
    <name evidence="1" type="ORF">CLAFUR5_11384</name>
</gene>
<dbReference type="EMBL" id="CP090170">
    <property type="protein sequence ID" value="UJO20953.1"/>
    <property type="molecule type" value="Genomic_DNA"/>
</dbReference>
<sequence>MDITAKHMPFTATECFFNIAELLEMVLMYLPVEAIISGILADKRIHHTIVGSIRLKRRLGLGNAPEIWNYPDHACVLIQEMLERQIEHVYLRLRWDSPCVQHLLFHHLDIAIHLGWDACPRSRHIEAVLEETLQGLPIYIALRTPFLPKESNHQPSRLFRKIIEDAERNGTSLYTRLSLDFLRRTPAEVRTPMYVPPALRLHEGSQAGDMLSAPRRRPKRTGLHPSFHDIFSTSRWLCVPATEEHHIAWSGRSLPGPPPRRPALSLFITRHESSGTQRIGPILKLEDYTGELWTQMNVTSPPRNIYVYPVITDQLGAEPFMIPHSRATMGYLLETIEARANPSYSWRGLSCYNKDFVDRWALELCRIQRRIMRATRLTRPVVDETVVQVTLPTTR</sequence>
<keyword evidence="2" id="KW-1185">Reference proteome</keyword>
<accession>A0A9Q8PEF4</accession>
<dbReference type="KEGG" id="ffu:CLAFUR5_11384"/>
<evidence type="ECO:0000313" key="2">
    <source>
        <dbReference type="Proteomes" id="UP000756132"/>
    </source>
</evidence>